<keyword evidence="2" id="KW-0378">Hydrolase</keyword>
<protein>
    <submittedName>
        <fullName evidence="2">Alpha/beta fold hydrolase</fullName>
    </submittedName>
</protein>
<gene>
    <name evidence="2" type="ORF">ACFOD9_04070</name>
</gene>
<dbReference type="PANTHER" id="PTHR43194">
    <property type="entry name" value="HYDROLASE ALPHA/BETA FOLD FAMILY"/>
    <property type="match status" value="1"/>
</dbReference>
<evidence type="ECO:0000313" key="2">
    <source>
        <dbReference type="EMBL" id="MFC3173423.1"/>
    </source>
</evidence>
<evidence type="ECO:0000313" key="3">
    <source>
        <dbReference type="Proteomes" id="UP001595604"/>
    </source>
</evidence>
<dbReference type="Proteomes" id="UP001595604">
    <property type="component" value="Unassembled WGS sequence"/>
</dbReference>
<dbReference type="RefSeq" id="WP_379508810.1">
    <property type="nucleotide sequence ID" value="NZ_JBHRTQ010000004.1"/>
</dbReference>
<dbReference type="InterPro" id="IPR029058">
    <property type="entry name" value="AB_hydrolase_fold"/>
</dbReference>
<dbReference type="Gene3D" id="3.40.50.1820">
    <property type="entry name" value="alpha/beta hydrolase"/>
    <property type="match status" value="1"/>
</dbReference>
<dbReference type="PANTHER" id="PTHR43194:SF2">
    <property type="entry name" value="PEROXISOMAL MEMBRANE PROTEIN LPX1"/>
    <property type="match status" value="1"/>
</dbReference>
<dbReference type="GO" id="GO:0016787">
    <property type="term" value="F:hydrolase activity"/>
    <property type="evidence" value="ECO:0007669"/>
    <property type="project" value="UniProtKB-KW"/>
</dbReference>
<name>A0ABV7IRV2_9SPHN</name>
<organism evidence="2 3">
    <name type="scientific">Novosphingobium bradum</name>
    <dbReference type="NCBI Taxonomy" id="1737444"/>
    <lineage>
        <taxon>Bacteria</taxon>
        <taxon>Pseudomonadati</taxon>
        <taxon>Pseudomonadota</taxon>
        <taxon>Alphaproteobacteria</taxon>
        <taxon>Sphingomonadales</taxon>
        <taxon>Sphingomonadaceae</taxon>
        <taxon>Novosphingobium</taxon>
    </lineage>
</organism>
<dbReference type="EMBL" id="JBHRTQ010000004">
    <property type="protein sequence ID" value="MFC3173423.1"/>
    <property type="molecule type" value="Genomic_DNA"/>
</dbReference>
<proteinExistence type="predicted"/>
<feature type="domain" description="AB hydrolase-1" evidence="1">
    <location>
        <begin position="30"/>
        <end position="243"/>
    </location>
</feature>
<dbReference type="InterPro" id="IPR050228">
    <property type="entry name" value="Carboxylesterase_BioH"/>
</dbReference>
<evidence type="ECO:0000259" key="1">
    <source>
        <dbReference type="Pfam" id="PF12697"/>
    </source>
</evidence>
<keyword evidence="3" id="KW-1185">Reference proteome</keyword>
<accession>A0ABV7IRV2</accession>
<dbReference type="InterPro" id="IPR000073">
    <property type="entry name" value="AB_hydrolase_1"/>
</dbReference>
<reference evidence="3" key="1">
    <citation type="journal article" date="2019" name="Int. J. Syst. Evol. Microbiol.">
        <title>The Global Catalogue of Microorganisms (GCM) 10K type strain sequencing project: providing services to taxonomists for standard genome sequencing and annotation.</title>
        <authorList>
            <consortium name="The Broad Institute Genomics Platform"/>
            <consortium name="The Broad Institute Genome Sequencing Center for Infectious Disease"/>
            <person name="Wu L."/>
            <person name="Ma J."/>
        </authorList>
    </citation>
    <scope>NUCLEOTIDE SEQUENCE [LARGE SCALE GENOMIC DNA]</scope>
    <source>
        <strain evidence="3">KCTC 42984</strain>
    </source>
</reference>
<sequence length="258" mass="26875">MHATTQFLPSFDGAELAVHRLGPVEGGRPLLLLHGLFSSAEINWIKYGTAARLAEAGFACIMPDLRAHGQSAAPHDAAAYPPDVLVRDLVALVGGLGLTDYDLGGFSLGARTALGGVISGGLAPRRLVLGGMGLGGLRGWSGRLDFFLDVIDRFGTIGREDPAYMSQNFLRSTKVDRVAARLLLECLGRGAAVAAARDFAGVTMPTLLVCGTDDHDNGSAQDLASALPDGRYAPIPGNHMTSVTKPELAAAIAGFLRG</sequence>
<dbReference type="SUPFAM" id="SSF53474">
    <property type="entry name" value="alpha/beta-Hydrolases"/>
    <property type="match status" value="1"/>
</dbReference>
<dbReference type="Pfam" id="PF12697">
    <property type="entry name" value="Abhydrolase_6"/>
    <property type="match status" value="1"/>
</dbReference>
<comment type="caution">
    <text evidence="2">The sequence shown here is derived from an EMBL/GenBank/DDBJ whole genome shotgun (WGS) entry which is preliminary data.</text>
</comment>